<reference evidence="2 11" key="2">
    <citation type="journal article" date="2000" name="Virology">
        <title>Identification and characterization of a shrimp white spot syndrome virus (WSSV) gene that encodes a novel chimeric polypeptide of cellular-type thymidine kinase and thymidylate kinase.</title>
        <authorList>
            <person name="Tsai M.F."/>
            <person name="Yu H.T."/>
            <person name="Tzeng H.F."/>
            <person name="Leu J.H."/>
            <person name="Chou C.M."/>
            <person name="Huang C.J."/>
            <person name="Wang C.H."/>
            <person name="Lin J.Y."/>
            <person name="Kou G.H."/>
            <person name="Lo C.F."/>
        </authorList>
    </citation>
    <scope>NUCLEOTIDE SEQUENCE [LARGE SCALE GENOMIC DNA]</scope>
    <source>
        <strain evidence="2">Taiwan</strain>
    </source>
</reference>
<organismHost>
    <name type="scientific">Crustacea</name>
    <name type="common">crustaceans</name>
    <dbReference type="NCBI Taxonomy" id="6657"/>
</organismHost>
<reference evidence="2 11" key="5">
    <citation type="journal article" date="2002" name="Virology">
        <title>Identification of a nucleocapsid protein (VP35) gene of shrimp white spot syndrome virus and characterization of the motif important for targeting VP35 to the nuclei of transfected insect cells.</title>
        <authorList>
            <person name="Chen L.L."/>
            <person name="Leu J.H."/>
            <person name="Huang C.J."/>
            <person name="Chou C.M."/>
            <person name="Chen S.M."/>
            <person name="Wang C.H."/>
            <person name="Lo C.F."/>
            <person name="Kou G.H."/>
        </authorList>
    </citation>
    <scope>NUCLEOTIDE SEQUENCE [LARGE SCALE GENOMIC DNA]</scope>
    <source>
        <strain evidence="2">Taiwan</strain>
    </source>
</reference>
<reference evidence="2 11" key="7">
    <citation type="journal article" date="2002" name="Virology">
        <title>Transcriptional analysis of the DNA polymerase gene of shrimp white spot syndrome virus.</title>
        <authorList>
            <person name="Chen L.L."/>
            <person name="Wang H.C."/>
            <person name="Huang C.J."/>
            <person name="Peng S.E."/>
            <person name="Chen Y.G."/>
            <person name="Lin S.J."/>
            <person name="Chen W.Y."/>
            <person name="Dai C.F."/>
            <person name="Yu H.T."/>
            <person name="Wang C.H."/>
            <person name="Lo C.F."/>
            <person name="Kou G.H."/>
        </authorList>
    </citation>
    <scope>NUCLEOTIDE SEQUENCE [LARGE SCALE GENOMIC DNA]</scope>
    <source>
        <strain evidence="2">Taiwan</strain>
    </source>
</reference>
<dbReference type="EMBL" id="MG432475">
    <property type="protein sequence ID" value="AWQ60886.1"/>
    <property type="molecule type" value="Genomic_DNA"/>
</dbReference>
<reference evidence="6" key="11">
    <citation type="submission" date="2017-11" db="EMBL/GenBank/DDBJ databases">
        <authorList>
            <person name="Parrilla Taylor D.P."/>
            <person name="Vibanco-Perez N."/>
            <person name="Duran-Avelar Md.J."/>
            <person name="Gomez-Gil B."/>
            <person name="Llera-Herrera R."/>
            <person name="Vazquez-Juarez R."/>
        </authorList>
    </citation>
    <scope>NUCLEOTIDE SEQUENCE</scope>
    <source>
        <strain evidence="3">AC1</strain>
        <strain evidence="4">ACF2</strain>
        <strain evidence="5">ACF4</strain>
        <strain evidence="6">DVI</strain>
        <strain evidence="7">JP</strain>
        <strain evidence="9">LC1</strain>
        <strain evidence="8">LC10</strain>
        <strain evidence="10">LG</strain>
    </source>
</reference>
<evidence type="ECO:0000313" key="3">
    <source>
        <dbReference type="EMBL" id="AWQ60441.1"/>
    </source>
</evidence>
<dbReference type="EMBL" id="MG432479">
    <property type="protein sequence ID" value="AWQ62556.1"/>
    <property type="molecule type" value="Genomic_DNA"/>
</dbReference>
<name>A0A2U9GBC5_WSSV</name>
<reference evidence="2 11" key="9">
    <citation type="journal article" date="2004" name="J. Virol.">
        <title>Genomic and proteomic analysis of thirty-nine structural proteins of shrimp white spot syndrome virus.</title>
        <authorList>
            <person name="Tsai J.M."/>
            <person name="Wang H.C."/>
            <person name="Leu J.H."/>
            <person name="Hsiao H.H."/>
            <person name="Wang A.H."/>
            <person name="Kou G.H."/>
            <person name="Lo C.F."/>
        </authorList>
    </citation>
    <scope>NUCLEOTIDE SEQUENCE [LARGE SCALE GENOMIC DNA]</scope>
    <source>
        <strain evidence="2">Taiwan</strain>
    </source>
</reference>
<dbReference type="RefSeq" id="YP_009220583.1">
    <property type="nucleotide sequence ID" value="NC_003225.3"/>
</dbReference>
<gene>
    <name evidence="6" type="primary">311</name>
</gene>
<dbReference type="EMBL" id="MG432482">
    <property type="protein sequence ID" value="AWQ63810.1"/>
    <property type="molecule type" value="Genomic_DNA"/>
</dbReference>
<dbReference type="EMBL" id="MG432474">
    <property type="protein sequence ID" value="AWQ60441.1"/>
    <property type="molecule type" value="Genomic_DNA"/>
</dbReference>
<organism evidence="6">
    <name type="scientific">White spot syndrome virus</name>
    <name type="common">WSSV</name>
    <name type="synonym">White spot bacilliform virus</name>
    <dbReference type="NCBI Taxonomy" id="92652"/>
    <lineage>
        <taxon>Viruses</taxon>
        <taxon>Viruses incertae sedis</taxon>
        <taxon>Naldaviricetes</taxon>
        <taxon>Nimaviridae</taxon>
        <taxon>Whispovirus</taxon>
        <taxon>White spot syndrome virus</taxon>
    </lineage>
</organism>
<sequence length="272" mass="31389">MAQTSKMGTNKRCFEEEVEEERQQPFTKKSKSEPPSFEDKSSSTSSKKKSKSNKHTKTKEEQLLEFVKDLERSDPTVPDEKVKQEVEEKSPEAIAEIFSMFGIAQDSKFKSLLPIERIKSITTKIVIDAINQPVRKMLVDHLYHFKEMQNVVEKYKDDSDEKLSVILKSKKSPKEFDLSFSDYVDRLNRILVGVIKRVAGAIESKELLQSNSMIMNSVLGTVVSNIPYNMKINICVFLTNFICTFANDDLYTFFRDDEKFVMSQVTRYISKD</sequence>
<reference evidence="2 11" key="8">
    <citation type="journal article" date="2002" name="Virology">
        <title>Ribonucleotide reductase of shrimp white spot syndrome virus (WSSV): expression and enzymatic activity in a baculovirus/insect cell system and WSSV-infected shrimp.</title>
        <authorList>
            <person name="Lin S.T."/>
            <person name="Chang Y.S."/>
            <person name="Wang H.C."/>
            <person name="Tzeng H.F."/>
            <person name="Chang Z.F."/>
            <person name="Lin J.Y."/>
            <person name="Wang C.H."/>
            <person name="Lo C.F."/>
            <person name="Kou G.H."/>
        </authorList>
    </citation>
    <scope>NUCLEOTIDE SEQUENCE [LARGE SCALE GENOMIC DNA]</scope>
    <source>
        <strain evidence="2">Taiwan</strain>
    </source>
</reference>
<feature type="compositionally biased region" description="Basic and acidic residues" evidence="1">
    <location>
        <begin position="58"/>
        <end position="88"/>
    </location>
</feature>
<dbReference type="EMBL" id="AF440570">
    <property type="protein sequence ID" value="AAL89234.1"/>
    <property type="molecule type" value="Genomic_DNA"/>
</dbReference>
<evidence type="ECO:0000256" key="1">
    <source>
        <dbReference type="SAM" id="MobiDB-lite"/>
    </source>
</evidence>
<evidence type="ECO:0000313" key="2">
    <source>
        <dbReference type="EMBL" id="AAL89234.1"/>
    </source>
</evidence>
<reference evidence="11" key="3">
    <citation type="journal article" date="2001" name="Virology">
        <title>Cloning, characterization, and phylogenetic analysis of a shrimp white spot syndrome virus gene that encodes a protein kinase.</title>
        <authorList>
            <person name="Liu W.J."/>
            <person name="Yu H.T."/>
            <person name="Peng S.E."/>
            <person name="Chang Y.S."/>
            <person name="Pien H.W."/>
            <person name="Lin C.J."/>
            <person name="Huang C.J."/>
            <person name="Tsai M.F."/>
            <person name="Huang C.J."/>
            <person name="Wang C.H."/>
            <person name="Lin J.Y."/>
            <person name="Lo C.F."/>
            <person name="Kou G.H."/>
        </authorList>
    </citation>
    <scope>NUCLEOTIDE SEQUENCE [LARGE SCALE GENOMIC DNA]</scope>
</reference>
<dbReference type="EMBL" id="MG432481">
    <property type="protein sequence ID" value="AWQ63410.1"/>
    <property type="molecule type" value="Genomic_DNA"/>
</dbReference>
<evidence type="ECO:0000313" key="5">
    <source>
        <dbReference type="EMBL" id="AWQ61305.1"/>
    </source>
</evidence>
<feature type="region of interest" description="Disordered" evidence="1">
    <location>
        <begin position="1"/>
        <end position="88"/>
    </location>
</feature>
<reference evidence="2 11" key="6">
    <citation type="journal article" date="2002" name="Virology">
        <title>Chimeric polypeptide of thymidine kinase and thymidylate kinase of shrimp white spot syndrome virus: thymidine kinase activity of the recombinant protein expressed in a baculovirus/insect cell system.</title>
        <authorList>
            <person name="Tzeng H.F."/>
            <person name="Chang Z.F."/>
            <person name="Peng S.E."/>
            <person name="Wang C.H."/>
            <person name="Lin J.Y."/>
            <person name="Kou G.H."/>
            <person name="Lo C.F."/>
        </authorList>
    </citation>
    <scope>NUCLEOTIDE SEQUENCE [LARGE SCALE GENOMIC DNA]</scope>
    <source>
        <strain evidence="2">Taiwan</strain>
    </source>
</reference>
<feature type="compositionally biased region" description="Basic residues" evidence="1">
    <location>
        <begin position="46"/>
        <end position="57"/>
    </location>
</feature>
<evidence type="ECO:0000313" key="8">
    <source>
        <dbReference type="EMBL" id="AWQ62981.1"/>
    </source>
</evidence>
<evidence type="ECO:0000313" key="9">
    <source>
        <dbReference type="EMBL" id="AWQ63410.1"/>
    </source>
</evidence>
<dbReference type="KEGG" id="vg:26680366"/>
<dbReference type="EMBL" id="MG432476">
    <property type="protein sequence ID" value="AWQ61305.1"/>
    <property type="molecule type" value="Genomic_DNA"/>
</dbReference>
<dbReference type="EMBL" id="MG432480">
    <property type="protein sequence ID" value="AWQ62981.1"/>
    <property type="molecule type" value="Genomic_DNA"/>
</dbReference>
<dbReference type="EMBL" id="MG432477">
    <property type="protein sequence ID" value="AWQ61742.1"/>
    <property type="molecule type" value="Genomic_DNA"/>
</dbReference>
<evidence type="ECO:0000313" key="6">
    <source>
        <dbReference type="EMBL" id="AWQ61742.1"/>
    </source>
</evidence>
<accession>A0A2U9GBC5</accession>
<evidence type="ECO:0000313" key="4">
    <source>
        <dbReference type="EMBL" id="AWQ60886.1"/>
    </source>
</evidence>
<reference evidence="2" key="4">
    <citation type="submission" date="2001-10" db="EMBL/GenBank/DDBJ databases">
        <authorList>
            <person name="Lo C.-F."/>
            <person name="Kou G.-H."/>
        </authorList>
    </citation>
    <scope>NUCLEOTIDE SEQUENCE</scope>
    <source>
        <strain evidence="2">Taiwan</strain>
    </source>
</reference>
<reference evidence="6" key="12">
    <citation type="journal article" name="FEMS Microbiol. Lett.">
        <title>Molecular variability and genetic structure of white spot syndrome virus strains from northwest Mexico based on the analysis of genomes.</title>
        <authorList>
            <person name="Parrilla-Taylor D.P."/>
            <person name="Vibanco-Perez N."/>
            <person name="Duran-Avelar M.J."/>
            <person name="Gomez-Gil B."/>
            <person name="Llera-Herrera R."/>
            <person name="Vazquez-Juarez R."/>
        </authorList>
    </citation>
    <scope>NUCLEOTIDE SEQUENCE</scope>
    <source>
        <strain evidence="3">AC1</strain>
        <strain evidence="4">ACF2</strain>
        <strain evidence="5">ACF4</strain>
        <strain evidence="6">DVI</strain>
        <strain evidence="7">JP</strain>
        <strain evidence="9">LC1</strain>
        <strain evidence="8">LC10</strain>
        <strain evidence="10">LG</strain>
    </source>
</reference>
<evidence type="ECO:0000313" key="7">
    <source>
        <dbReference type="EMBL" id="AWQ62556.1"/>
    </source>
</evidence>
<evidence type="ECO:0000313" key="10">
    <source>
        <dbReference type="EMBL" id="AWQ63810.1"/>
    </source>
</evidence>
<evidence type="ECO:0000313" key="11">
    <source>
        <dbReference type="Proteomes" id="UP000281246"/>
    </source>
</evidence>
<protein>
    <submittedName>
        <fullName evidence="2">WSSV366</fullName>
    </submittedName>
    <submittedName>
        <fullName evidence="6">Wsv310</fullName>
    </submittedName>
</protein>
<proteinExistence type="predicted"/>
<reference evidence="11" key="1">
    <citation type="journal article" date="2000" name="Virology">
        <title>Transcriptional analysis of the ribonucleotide reductase genes of shrimp white spot syndrome virus.</title>
        <authorList>
            <person name="Tsai M.F."/>
            <person name="Lo C.F."/>
            <person name="van Hulten M.C."/>
            <person name="Tzeng H.F."/>
            <person name="Chou C.M."/>
            <person name="Huang C.J."/>
            <person name="Wang C.H."/>
            <person name="Lin J.Y."/>
            <person name="Vlak J.M."/>
            <person name="Kou G.H."/>
        </authorList>
    </citation>
    <scope>NUCLEOTIDE SEQUENCE [LARGE SCALE GENOMIC DNA]</scope>
</reference>
<dbReference type="Proteomes" id="UP000281246">
    <property type="component" value="Segment"/>
</dbReference>
<reference evidence="2 11" key="10">
    <citation type="journal article" date="2005" name="J. Virol.">
        <title>The unique stacked rings in the nucleocapsid of the white spot syndrome virus virion are formed by the major structural protein VP664, the largest viral structural protein ever found.</title>
        <authorList>
            <person name="Leu J.H."/>
            <person name="Tsai J.M."/>
            <person name="Wang H.C."/>
            <person name="Wang A.H."/>
            <person name="Wang C.H."/>
            <person name="Kou G.H."/>
            <person name="Lo C.F."/>
        </authorList>
    </citation>
    <scope>NUCLEOTIDE SEQUENCE [LARGE SCALE GENOMIC DNA]</scope>
    <source>
        <strain evidence="2">Taiwan</strain>
    </source>
</reference>